<proteinExistence type="predicted"/>
<feature type="compositionally biased region" description="Low complexity" evidence="1">
    <location>
        <begin position="1"/>
        <end position="13"/>
    </location>
</feature>
<dbReference type="Proteomes" id="UP000282454">
    <property type="component" value="Unassembled WGS sequence"/>
</dbReference>
<reference evidence="2 3" key="1">
    <citation type="submission" date="2018-10" db="EMBL/GenBank/DDBJ databases">
        <title>Genomic Encyclopedia of Archaeal and Bacterial Type Strains, Phase II (KMG-II): from individual species to whole genera.</title>
        <authorList>
            <person name="Goeker M."/>
        </authorList>
    </citation>
    <scope>NUCLEOTIDE SEQUENCE [LARGE SCALE GENOMIC DNA]</scope>
    <source>
        <strain evidence="2 3">DSM 45657</strain>
    </source>
</reference>
<evidence type="ECO:0000256" key="1">
    <source>
        <dbReference type="SAM" id="MobiDB-lite"/>
    </source>
</evidence>
<sequence length="172" mass="18795">MGETTTGSTGSTEPSAKLPTRPRDLKLDVVEPCKLLTTPQLDQLKVERVHPWTYDQETYRGAKGCVFDVSEASRRYEYSVLLVTTEGVEAWLTGKRNVELKAIEVDGYGAARYRLSGDGPNSAPCTTTIDVAQGQQLQVTTSTMGKDFTQDEVCRMSEKAAGLALTTLKTLV</sequence>
<dbReference type="InterPro" id="IPR024520">
    <property type="entry name" value="DUF3558"/>
</dbReference>
<dbReference type="Pfam" id="PF12079">
    <property type="entry name" value="DUF3558"/>
    <property type="match status" value="1"/>
</dbReference>
<feature type="region of interest" description="Disordered" evidence="1">
    <location>
        <begin position="1"/>
        <end position="23"/>
    </location>
</feature>
<comment type="caution">
    <text evidence="2">The sequence shown here is derived from an EMBL/GenBank/DDBJ whole genome shotgun (WGS) entry which is preliminary data.</text>
</comment>
<name>A0A421B7B9_9PSEU</name>
<evidence type="ECO:0000313" key="2">
    <source>
        <dbReference type="EMBL" id="RLK60382.1"/>
    </source>
</evidence>
<protein>
    <submittedName>
        <fullName evidence="2">Uncharacterized protein DUF3558</fullName>
    </submittedName>
</protein>
<keyword evidence="3" id="KW-1185">Reference proteome</keyword>
<organism evidence="2 3">
    <name type="scientific">Actinokineospora cianjurensis</name>
    <dbReference type="NCBI Taxonomy" id="585224"/>
    <lineage>
        <taxon>Bacteria</taxon>
        <taxon>Bacillati</taxon>
        <taxon>Actinomycetota</taxon>
        <taxon>Actinomycetes</taxon>
        <taxon>Pseudonocardiales</taxon>
        <taxon>Pseudonocardiaceae</taxon>
        <taxon>Actinokineospora</taxon>
    </lineage>
</organism>
<accession>A0A421B7B9</accession>
<evidence type="ECO:0000313" key="3">
    <source>
        <dbReference type="Proteomes" id="UP000282454"/>
    </source>
</evidence>
<dbReference type="AlphaFoldDB" id="A0A421B7B9"/>
<gene>
    <name evidence="2" type="ORF">CLV68_0885</name>
</gene>
<dbReference type="EMBL" id="RCDD01000001">
    <property type="protein sequence ID" value="RLK60382.1"/>
    <property type="molecule type" value="Genomic_DNA"/>
</dbReference>